<dbReference type="GO" id="GO:0003908">
    <property type="term" value="F:methylated-DNA-[protein]-cysteine S-methyltransferase activity"/>
    <property type="evidence" value="ECO:0007669"/>
    <property type="project" value="UniProtKB-UniRule"/>
</dbReference>
<dbReference type="GO" id="GO:0032259">
    <property type="term" value="P:methylation"/>
    <property type="evidence" value="ECO:0007669"/>
    <property type="project" value="UniProtKB-KW"/>
</dbReference>
<evidence type="ECO:0000256" key="1">
    <source>
        <dbReference type="ARBA" id="ARBA00001286"/>
    </source>
</evidence>
<dbReference type="PANTHER" id="PTHR10815">
    <property type="entry name" value="METHYLATED-DNA--PROTEIN-CYSTEINE METHYLTRANSFERASE"/>
    <property type="match status" value="1"/>
</dbReference>
<dbReference type="CDD" id="cd06445">
    <property type="entry name" value="ATase"/>
    <property type="match status" value="1"/>
</dbReference>
<name>A0A564TC35_STRCV</name>
<evidence type="ECO:0000256" key="7">
    <source>
        <dbReference type="ARBA" id="ARBA00023204"/>
    </source>
</evidence>
<evidence type="ECO:0000256" key="4">
    <source>
        <dbReference type="ARBA" id="ARBA00022603"/>
    </source>
</evidence>
<protein>
    <recommendedName>
        <fullName evidence="9">Methylated-DNA--protein-cysteine methyltransferase</fullName>
        <ecNumber evidence="9">2.1.1.63</ecNumber>
    </recommendedName>
    <alternativeName>
        <fullName evidence="9">6-O-methylguanine-DNA methyltransferase</fullName>
        <shortName evidence="9">MGMT</shortName>
    </alternativeName>
    <alternativeName>
        <fullName evidence="9">O-6-methylguanine-DNA-alkyltransferase</fullName>
    </alternativeName>
</protein>
<dbReference type="GO" id="GO:0005737">
    <property type="term" value="C:cytoplasm"/>
    <property type="evidence" value="ECO:0007669"/>
    <property type="project" value="UniProtKB-SubCell"/>
</dbReference>
<keyword evidence="4 9" id="KW-0489">Methyltransferase</keyword>
<dbReference type="Gene3D" id="3.30.160.70">
    <property type="entry name" value="Methylated DNA-protein cysteine methyltransferase domain"/>
    <property type="match status" value="1"/>
</dbReference>
<gene>
    <name evidence="12" type="primary">ogt</name>
    <name evidence="12" type="ORF">SCSS39_01449</name>
</gene>
<dbReference type="OrthoDB" id="9802228at2"/>
<dbReference type="PROSITE" id="PS00374">
    <property type="entry name" value="MGMT"/>
    <property type="match status" value="1"/>
</dbReference>
<evidence type="ECO:0000256" key="8">
    <source>
        <dbReference type="ARBA" id="ARBA00049348"/>
    </source>
</evidence>
<comment type="catalytic activity">
    <reaction evidence="8 9">
        <text>a 6-O-methyl-2'-deoxyguanosine in DNA + L-cysteinyl-[protein] = S-methyl-L-cysteinyl-[protein] + a 2'-deoxyguanosine in DNA</text>
        <dbReference type="Rhea" id="RHEA:24000"/>
        <dbReference type="Rhea" id="RHEA-COMP:10131"/>
        <dbReference type="Rhea" id="RHEA-COMP:10132"/>
        <dbReference type="Rhea" id="RHEA-COMP:11367"/>
        <dbReference type="Rhea" id="RHEA-COMP:11368"/>
        <dbReference type="ChEBI" id="CHEBI:29950"/>
        <dbReference type="ChEBI" id="CHEBI:82612"/>
        <dbReference type="ChEBI" id="CHEBI:85445"/>
        <dbReference type="ChEBI" id="CHEBI:85448"/>
        <dbReference type="EC" id="2.1.1.63"/>
    </reaction>
</comment>
<dbReference type="InterPro" id="IPR008332">
    <property type="entry name" value="MethylG_MeTrfase_N"/>
</dbReference>
<keyword evidence="6 9" id="KW-0227">DNA damage</keyword>
<dbReference type="SUPFAM" id="SSF53155">
    <property type="entry name" value="Methylated DNA-protein cysteine methyltransferase domain"/>
    <property type="match status" value="1"/>
</dbReference>
<evidence type="ECO:0000256" key="3">
    <source>
        <dbReference type="ARBA" id="ARBA00022490"/>
    </source>
</evidence>
<reference evidence="12 13" key="1">
    <citation type="submission" date="2019-07" db="EMBL/GenBank/DDBJ databases">
        <authorList>
            <person name="Hibberd C M."/>
            <person name="Gehrig L. J."/>
            <person name="Chang H.-W."/>
            <person name="Venkatesh S."/>
        </authorList>
    </citation>
    <scope>NUCLEOTIDE SEQUENCE [LARGE SCALE GENOMIC DNA]</scope>
    <source>
        <strain evidence="12">Streptococcus_constellatus_SS_Bg39</strain>
    </source>
</reference>
<sequence length="168" mass="18624">MTFYKQIYLSPLGEMSLVANEAGLVGVWFLKQKYFERGLEGNLLLAENEVLKETQILLDCYFNGDCPDFSSLVLAPVGTDFQQRVWAYLQTIPYGRTVTYGQIAKELDVRSAQAVGGAVGKNPFSIIVPCHRVLGSQGQLTGYAGGLDKKMWLLEHEGVELSEKALDK</sequence>
<accession>A0A564TC35</accession>
<evidence type="ECO:0000259" key="10">
    <source>
        <dbReference type="Pfam" id="PF01035"/>
    </source>
</evidence>
<evidence type="ECO:0000256" key="6">
    <source>
        <dbReference type="ARBA" id="ARBA00022763"/>
    </source>
</evidence>
<evidence type="ECO:0000313" key="13">
    <source>
        <dbReference type="Proteomes" id="UP000385544"/>
    </source>
</evidence>
<feature type="active site" description="Nucleophile; methyl group acceptor" evidence="9">
    <location>
        <position position="130"/>
    </location>
</feature>
<dbReference type="FunFam" id="1.10.10.10:FF:000214">
    <property type="entry name" value="Methylated-DNA--protein-cysteine methyltransferase"/>
    <property type="match status" value="1"/>
</dbReference>
<evidence type="ECO:0000259" key="11">
    <source>
        <dbReference type="Pfam" id="PF02870"/>
    </source>
</evidence>
<dbReference type="Pfam" id="PF02870">
    <property type="entry name" value="Methyltransf_1N"/>
    <property type="match status" value="1"/>
</dbReference>
<evidence type="ECO:0000256" key="5">
    <source>
        <dbReference type="ARBA" id="ARBA00022679"/>
    </source>
</evidence>
<dbReference type="Gene3D" id="1.10.10.10">
    <property type="entry name" value="Winged helix-like DNA-binding domain superfamily/Winged helix DNA-binding domain"/>
    <property type="match status" value="1"/>
</dbReference>
<keyword evidence="7 9" id="KW-0234">DNA repair</keyword>
<dbReference type="RefSeq" id="WP_144210038.1">
    <property type="nucleotide sequence ID" value="NZ_CABHMZ010000021.1"/>
</dbReference>
<dbReference type="HAMAP" id="MF_00772">
    <property type="entry name" value="OGT"/>
    <property type="match status" value="1"/>
</dbReference>
<dbReference type="InterPro" id="IPR036388">
    <property type="entry name" value="WH-like_DNA-bd_sf"/>
</dbReference>
<dbReference type="InterPro" id="IPR014048">
    <property type="entry name" value="MethylDNA_cys_MeTrfase_DNA-bd"/>
</dbReference>
<dbReference type="InterPro" id="IPR023546">
    <property type="entry name" value="MGMT"/>
</dbReference>
<comment type="function">
    <text evidence="9">Involved in the cellular defense against the biological effects of O6-methylguanine (O6-MeG) and O4-methylthymine (O4-MeT) in DNA. Repairs the methylated nucleobase in DNA by stoichiometrically transferring the methyl group to a cysteine residue in the enzyme. This is a suicide reaction: the enzyme is irreversibly inactivated.</text>
</comment>
<dbReference type="EC" id="2.1.1.63" evidence="9"/>
<comment type="catalytic activity">
    <reaction evidence="1 9">
        <text>a 4-O-methyl-thymidine in DNA + L-cysteinyl-[protein] = a thymidine in DNA + S-methyl-L-cysteinyl-[protein]</text>
        <dbReference type="Rhea" id="RHEA:53428"/>
        <dbReference type="Rhea" id="RHEA-COMP:10131"/>
        <dbReference type="Rhea" id="RHEA-COMP:10132"/>
        <dbReference type="Rhea" id="RHEA-COMP:13555"/>
        <dbReference type="Rhea" id="RHEA-COMP:13556"/>
        <dbReference type="ChEBI" id="CHEBI:29950"/>
        <dbReference type="ChEBI" id="CHEBI:82612"/>
        <dbReference type="ChEBI" id="CHEBI:137386"/>
        <dbReference type="ChEBI" id="CHEBI:137387"/>
        <dbReference type="EC" id="2.1.1.63"/>
    </reaction>
</comment>
<evidence type="ECO:0000256" key="9">
    <source>
        <dbReference type="HAMAP-Rule" id="MF_00772"/>
    </source>
</evidence>
<dbReference type="InterPro" id="IPR036217">
    <property type="entry name" value="MethylDNA_cys_MeTrfase_DNAb"/>
</dbReference>
<dbReference type="InterPro" id="IPR001497">
    <property type="entry name" value="MethylDNA_cys_MeTrfase_AS"/>
</dbReference>
<dbReference type="Pfam" id="PF01035">
    <property type="entry name" value="DNA_binding_1"/>
    <property type="match status" value="1"/>
</dbReference>
<evidence type="ECO:0000256" key="2">
    <source>
        <dbReference type="ARBA" id="ARBA00008711"/>
    </source>
</evidence>
<dbReference type="NCBIfam" id="TIGR00589">
    <property type="entry name" value="ogt"/>
    <property type="match status" value="1"/>
</dbReference>
<dbReference type="InterPro" id="IPR036631">
    <property type="entry name" value="MGMT_N_sf"/>
</dbReference>
<dbReference type="EMBL" id="CABHMZ010000021">
    <property type="protein sequence ID" value="VUX04953.1"/>
    <property type="molecule type" value="Genomic_DNA"/>
</dbReference>
<feature type="domain" description="Methylguanine DNA methyltransferase ribonuclease-like" evidence="11">
    <location>
        <begin position="4"/>
        <end position="74"/>
    </location>
</feature>
<feature type="domain" description="Methylated-DNA-[protein]-cysteine S-methyltransferase DNA binding" evidence="10">
    <location>
        <begin position="80"/>
        <end position="159"/>
    </location>
</feature>
<dbReference type="Proteomes" id="UP000385544">
    <property type="component" value="Unassembled WGS sequence"/>
</dbReference>
<dbReference type="PANTHER" id="PTHR10815:SF5">
    <property type="entry name" value="METHYLATED-DNA--PROTEIN-CYSTEINE METHYLTRANSFERASE"/>
    <property type="match status" value="1"/>
</dbReference>
<dbReference type="AlphaFoldDB" id="A0A564TC35"/>
<comment type="miscellaneous">
    <text evidence="9">This enzyme catalyzes only one turnover and therefore is not strictly catalytic. According to one definition, an enzyme is a biocatalyst that acts repeatedly and over many reaction cycles.</text>
</comment>
<proteinExistence type="inferred from homology"/>
<keyword evidence="5 9" id="KW-0808">Transferase</keyword>
<dbReference type="SUPFAM" id="SSF46767">
    <property type="entry name" value="Methylated DNA-protein cysteine methyltransferase, C-terminal domain"/>
    <property type="match status" value="1"/>
</dbReference>
<dbReference type="GO" id="GO:0006307">
    <property type="term" value="P:DNA alkylation repair"/>
    <property type="evidence" value="ECO:0007669"/>
    <property type="project" value="UniProtKB-UniRule"/>
</dbReference>
<evidence type="ECO:0000313" key="12">
    <source>
        <dbReference type="EMBL" id="VUX04953.1"/>
    </source>
</evidence>
<comment type="similarity">
    <text evidence="2 9">Belongs to the MGMT family.</text>
</comment>
<keyword evidence="3 9" id="KW-0963">Cytoplasm</keyword>
<comment type="subcellular location">
    <subcellularLocation>
        <location evidence="9">Cytoplasm</location>
    </subcellularLocation>
</comment>
<organism evidence="12 13">
    <name type="scientific">Streptococcus constellatus</name>
    <dbReference type="NCBI Taxonomy" id="76860"/>
    <lineage>
        <taxon>Bacteria</taxon>
        <taxon>Bacillati</taxon>
        <taxon>Bacillota</taxon>
        <taxon>Bacilli</taxon>
        <taxon>Lactobacillales</taxon>
        <taxon>Streptococcaceae</taxon>
        <taxon>Streptococcus</taxon>
        <taxon>Streptococcus anginosus group</taxon>
    </lineage>
</organism>